<reference evidence="1 2" key="1">
    <citation type="submission" date="2020-07" db="EMBL/GenBank/DDBJ databases">
        <title>Alkalicella. sp. LB2 genome.</title>
        <authorList>
            <person name="Postec A."/>
            <person name="Quemeneur M."/>
        </authorList>
    </citation>
    <scope>NUCLEOTIDE SEQUENCE [LARGE SCALE GENOMIC DNA]</scope>
    <source>
        <strain evidence="1 2">LB2</strain>
    </source>
</reference>
<accession>A0A7G9WD94</accession>
<sequence>MTQYTYAKFFNGYIPVFRQFGQDIYASDVVQICIDIIATEISKLQPKHIRTDNNGLQSIPKTSINRLFKFSPNEIMTTRDFLEKVIWQLYLNYNCFIYPMYEIITKNGRQTKEYTGFYPLAPTQVDFLQDSSGTLFVKLTFSNGTDFTLRYSDLIHLRKKFSINEIMGGGMNGQPDNSALLQVLKTNDTVLQGLDKGIKTSMAVRLVAKINTMTDTQGLKAEREKFEEQLRTGESGILASDLKGEITPIKVDPKIIDKDTMSFLESKVLNWYGVSVPILTGDFTDEQYQAFYERTLEPILISLGQAFSKCLFTSRELDVGNEIVFYQKKMMYLSAKTKLDLLQTVGEQGLLTDDEKLAILGYPPLKDGSGNRRTMSLNYIDVNLVNAYQMNNMKSTTGKGGKNNEE</sequence>
<dbReference type="InterPro" id="IPR006944">
    <property type="entry name" value="Phage/GTA_portal"/>
</dbReference>
<evidence type="ECO:0000313" key="2">
    <source>
        <dbReference type="Proteomes" id="UP000516160"/>
    </source>
</evidence>
<dbReference type="Proteomes" id="UP000516160">
    <property type="component" value="Chromosome"/>
</dbReference>
<evidence type="ECO:0000313" key="1">
    <source>
        <dbReference type="EMBL" id="QNO16656.1"/>
    </source>
</evidence>
<protein>
    <submittedName>
        <fullName evidence="1">Phage portal protein</fullName>
    </submittedName>
</protein>
<name>A0A7G9WD94_ALKCA</name>
<dbReference type="Pfam" id="PF04860">
    <property type="entry name" value="Phage_portal"/>
    <property type="match status" value="1"/>
</dbReference>
<gene>
    <name evidence="1" type="ORF">HYG86_09165</name>
</gene>
<proteinExistence type="predicted"/>
<keyword evidence="2" id="KW-1185">Reference proteome</keyword>
<dbReference type="AlphaFoldDB" id="A0A7G9WD94"/>
<organism evidence="1 2">
    <name type="scientific">Alkalicella caledoniensis</name>
    <dbReference type="NCBI Taxonomy" id="2731377"/>
    <lineage>
        <taxon>Bacteria</taxon>
        <taxon>Bacillati</taxon>
        <taxon>Bacillota</taxon>
        <taxon>Clostridia</taxon>
        <taxon>Eubacteriales</taxon>
        <taxon>Proteinivoracaceae</taxon>
        <taxon>Alkalicella</taxon>
    </lineage>
</organism>
<dbReference type="EMBL" id="CP058559">
    <property type="protein sequence ID" value="QNO16656.1"/>
    <property type="molecule type" value="Genomic_DNA"/>
</dbReference>
<dbReference type="KEGG" id="acae:HYG86_09165"/>